<feature type="compositionally biased region" description="Acidic residues" evidence="2">
    <location>
        <begin position="1868"/>
        <end position="1879"/>
    </location>
</feature>
<reference evidence="3" key="1">
    <citation type="journal article" date="2020" name="Stud. Mycol.">
        <title>101 Dothideomycetes genomes: a test case for predicting lifestyles and emergence of pathogens.</title>
        <authorList>
            <person name="Haridas S."/>
            <person name="Albert R."/>
            <person name="Binder M."/>
            <person name="Bloem J."/>
            <person name="Labutti K."/>
            <person name="Salamov A."/>
            <person name="Andreopoulos B."/>
            <person name="Baker S."/>
            <person name="Barry K."/>
            <person name="Bills G."/>
            <person name="Bluhm B."/>
            <person name="Cannon C."/>
            <person name="Castanera R."/>
            <person name="Culley D."/>
            <person name="Daum C."/>
            <person name="Ezra D."/>
            <person name="Gonzalez J."/>
            <person name="Henrissat B."/>
            <person name="Kuo A."/>
            <person name="Liang C."/>
            <person name="Lipzen A."/>
            <person name="Lutzoni F."/>
            <person name="Magnuson J."/>
            <person name="Mondo S."/>
            <person name="Nolan M."/>
            <person name="Ohm R."/>
            <person name="Pangilinan J."/>
            <person name="Park H.-J."/>
            <person name="Ramirez L."/>
            <person name="Alfaro M."/>
            <person name="Sun H."/>
            <person name="Tritt A."/>
            <person name="Yoshinaga Y."/>
            <person name="Zwiers L.-H."/>
            <person name="Turgeon B."/>
            <person name="Goodwin S."/>
            <person name="Spatafora J."/>
            <person name="Crous P."/>
            <person name="Grigoriev I."/>
        </authorList>
    </citation>
    <scope>NUCLEOTIDE SEQUENCE</scope>
    <source>
        <strain evidence="3">ATCC 74209</strain>
    </source>
</reference>
<feature type="coiled-coil region" evidence="1">
    <location>
        <begin position="1658"/>
        <end position="1734"/>
    </location>
</feature>
<sequence length="2065" mass="227682">MHALQTMTVPREYLDPPISTTSHSSPQKPPLTFDAISNQLLSLTNIASGLQKEMAQLSRRSKDNATDLVSLKEATNSRDEDIRKCLRELVNTVNQPPPVQVPGDMSRPTSSLNLKDPHMTPTKQFTLPRMSSPGGFFMDERIGSPNPYSVEGAASVAMLEKIIREMVTKDGQERLIANLQTLVDKATGDTAKKVTELVEFIKEGSQNQPIVPPAVSGSASFQPSPGSGPLTRANRDLNNPNFPVPKGSDGIPYSSPKAADFVSDQMLNLLRKIKDSVAEAGEQAAETKSLTSQLREGVLEMGKDLAKKLDDLSVAQSGSSALVSEDDQPDISSIIQESMTELRQHITEVMRERRRQSNSSTITRATIDNQEVSDVVRHVLTECGLNQLTAPGAVSLDKEEILVAVKEAYDAYKPHVEVQQYGLEREEILQCLREGLKDYQESGGISREEVMSTIQNSLQQLTLPSPVNEAHEIREEVLSAVRESLEEIKPSLVPAAPPSEGITKEDLLEAMREILSNRDASYEINIDPEGVSQAVERALQSSRPADAGGDEVLERLQALVSDMHSEFKEYSAASGRDNEQVLDALKDGLESLRTEIESYVDKTQDVTQKNEIMEAMHAGLQQLRDDVQGFVAEGPLGDKALSQPDLYQFIKSEFELLDEKLSSRFRPAAEDKEEIINAINLGFEGMKSQVATRDLDLDTNEEINEAMKAEFEQLKEDLLTGNAGHKEEILEKLQTSLDELHSKFGSSLTVPNSNDDILRELKDEFEHLRTTLTSSLVQPARTADKDEIIDSVRELLDGLRSHLSATQETASKENVDVIRGELENLRETLGSSLVPSPENVDNNEILETLRAGLDEIQANCKSLGLNEELLEAFRGELEQIRQSNGVTRQHARADTDEVLETVRLGLDDLRSHLEKKIDNPERQMSATAEIIDAVNDGLETLRADVAKVAEKPVDMTVSYEILDALKDGISSLREDIQRLKGKENPVHDEEERSVPSGNEIVLAEDPEKIATRDFAQDIAQDIAQAVPEDSLRRNDLEKMELMLAQIQVKVDTMDANIQHPAPGSEISLPSESVVMKEDLVGIEELLKELQTTIGSLGEREHQSLEALAKKEDTDALETLLDNVKAKVEDMVLLLPDPEVAVTKEHLDQVETAVRTANEAIEALSAKIDENGATKGDVAVVEVLVSDMKTALDEMKAAKPEEDEAEKLTKTDLDTLALFVTEIKEKVDTMRIPEPEELPSKADVEQLTGLIHDFRENHDKLFDLYNNDIAVTAKRFEERRAEADGLLQSVTEVKTVLDDFKEEIKTNLVEGNQGVQDLKESLQKSLEDTAGSNLLLSADLKEFVETVASEFEKAHGSLEGLKSGLDEQSATTVQKHDETKEAVIASLCEKIDDRFNVLMAKYDDAQLLADEQARVMKEKAEEQEQVLAATKTMAEELKLSIDTLGATITGMDSRVDEATQKWTSDSETVSGRIEETITKLDEHHADGKSEHQHTREDIANALRALNDLQDNVTEYHPKFMVTLREILALVNQHYEHSQKAKEASEEQVKAIAQDTRARAEEIQSVLFTKLPALLPPPLPPVEPVEQYDDSRLQEKLDKLLHHADDAKNSAEQLKRLDEIHKQVMTTATEVSEFVSKQTQMITDGHESKEREAEEVALLLERRLTQKEQLETDIQGLKEEKDALLATVAALQAERENLANQKVRLTGEVSSLHTALEIRREELHAMDAKADALERRILNGIMDHSRALMIAKGSKSPPKAKTRKSGEGLDDTKLMPPQSAAANGLSMALKPRPAIRRNGPPPNPAGRRILSLSQITSNVPTGAQAYSYSTGGTNGSNNLKRSHSVKTNYLRKGSWAGRPTLAESNKENETLSEESESELESPQETTTESQHDPEHEEEVEDDLQSNAGTELRHEVEGSYAESFSGRSSYGTGSEYTYASGSYMSGSDVDRRTSYGSTARSMYNGTETIDEGGDESQSGSESGSEDEDIDNTVTVHIPPSPSEVEAPGEGALVVAVPVEAEKKPDIHVVTLGLPSDSGVGTDLETAGLEHTSNADYFRRAAEEESTVG</sequence>
<evidence type="ECO:0000313" key="4">
    <source>
        <dbReference type="Proteomes" id="UP000799536"/>
    </source>
</evidence>
<name>A0A9P4JKS2_9PLEO</name>
<keyword evidence="1" id="KW-0175">Coiled coil</keyword>
<feature type="compositionally biased region" description="Basic and acidic residues" evidence="2">
    <location>
        <begin position="1762"/>
        <end position="1771"/>
    </location>
</feature>
<protein>
    <recommendedName>
        <fullName evidence="5">Chromosome segregation ATPase family protein</fullName>
    </recommendedName>
</protein>
<feature type="compositionally biased region" description="Polar residues" evidence="2">
    <location>
        <begin position="1951"/>
        <end position="1964"/>
    </location>
</feature>
<feature type="region of interest" description="Disordered" evidence="2">
    <location>
        <begin position="94"/>
        <end position="131"/>
    </location>
</feature>
<dbReference type="PANTHER" id="PTHR23159">
    <property type="entry name" value="CENTROSOMAL PROTEIN 2"/>
    <property type="match status" value="1"/>
</dbReference>
<feature type="region of interest" description="Disordered" evidence="2">
    <location>
        <begin position="1749"/>
        <end position="1776"/>
    </location>
</feature>
<dbReference type="EMBL" id="ML993982">
    <property type="protein sequence ID" value="KAF2201288.1"/>
    <property type="molecule type" value="Genomic_DNA"/>
</dbReference>
<dbReference type="Proteomes" id="UP000799536">
    <property type="component" value="Unassembled WGS sequence"/>
</dbReference>
<evidence type="ECO:0000313" key="3">
    <source>
        <dbReference type="EMBL" id="KAF2201288.1"/>
    </source>
</evidence>
<feature type="compositionally biased region" description="Polar residues" evidence="2">
    <location>
        <begin position="1821"/>
        <end position="1837"/>
    </location>
</feature>
<feature type="region of interest" description="Disordered" evidence="2">
    <location>
        <begin position="1821"/>
        <end position="2005"/>
    </location>
</feature>
<comment type="caution">
    <text evidence="3">The sequence shown here is derived from an EMBL/GenBank/DDBJ whole genome shotgun (WGS) entry which is preliminary data.</text>
</comment>
<keyword evidence="4" id="KW-1185">Reference proteome</keyword>
<feature type="coiled-coil region" evidence="1">
    <location>
        <begin position="582"/>
        <end position="609"/>
    </location>
</feature>
<dbReference type="OrthoDB" id="5423371at2759"/>
<accession>A0A9P4JKS2</accession>
<feature type="region of interest" description="Disordered" evidence="2">
    <location>
        <begin position="1"/>
        <end position="30"/>
    </location>
</feature>
<evidence type="ECO:0008006" key="5">
    <source>
        <dbReference type="Google" id="ProtNLM"/>
    </source>
</evidence>
<evidence type="ECO:0000256" key="2">
    <source>
        <dbReference type="SAM" id="MobiDB-lite"/>
    </source>
</evidence>
<evidence type="ECO:0000256" key="1">
    <source>
        <dbReference type="SAM" id="Coils"/>
    </source>
</evidence>
<proteinExistence type="predicted"/>
<gene>
    <name evidence="3" type="ORF">GQ43DRAFT_440723</name>
</gene>
<organism evidence="3 4">
    <name type="scientific">Delitschia confertaspora ATCC 74209</name>
    <dbReference type="NCBI Taxonomy" id="1513339"/>
    <lineage>
        <taxon>Eukaryota</taxon>
        <taxon>Fungi</taxon>
        <taxon>Dikarya</taxon>
        <taxon>Ascomycota</taxon>
        <taxon>Pezizomycotina</taxon>
        <taxon>Dothideomycetes</taxon>
        <taxon>Pleosporomycetidae</taxon>
        <taxon>Pleosporales</taxon>
        <taxon>Delitschiaceae</taxon>
        <taxon>Delitschia</taxon>
    </lineage>
</organism>
<dbReference type="PANTHER" id="PTHR23159:SF60">
    <property type="entry name" value="SPINDLE ASSEMBLY ABNORMAL PROTEIN 4"/>
    <property type="match status" value="1"/>
</dbReference>
<feature type="region of interest" description="Disordered" evidence="2">
    <location>
        <begin position="209"/>
        <end position="251"/>
    </location>
</feature>
<feature type="compositionally biased region" description="Polar residues" evidence="2">
    <location>
        <begin position="1922"/>
        <end position="1942"/>
    </location>
</feature>